<proteinExistence type="predicted"/>
<dbReference type="HOGENOM" id="CLU_3390042_0_0_9"/>
<sequence>MKEQVIELNLLPKEVENEEDVNITFYCPIVEV</sequence>
<reference evidence="1 2" key="1">
    <citation type="journal article" date="2006" name="Proc. Natl. Acad. Sci. U.S.A.">
        <title>Comparative genomics of the lactic acid bacteria.</title>
        <authorList>
            <person name="Makarova K."/>
            <person name="Slesarev A."/>
            <person name="Wolf Y."/>
            <person name="Sorokin A."/>
            <person name="Mirkin B."/>
            <person name="Koonin E."/>
            <person name="Pavlov A."/>
            <person name="Pavlova N."/>
            <person name="Karamychev V."/>
            <person name="Polouchine N."/>
            <person name="Shakhova V."/>
            <person name="Grigoriev I."/>
            <person name="Lou Y."/>
            <person name="Rohksar D."/>
            <person name="Lucas S."/>
            <person name="Huang K."/>
            <person name="Goodstein D.M."/>
            <person name="Hawkins T."/>
            <person name="Plengvidhya V."/>
            <person name="Welker D."/>
            <person name="Hughes J."/>
            <person name="Goh Y."/>
            <person name="Benson A."/>
            <person name="Baldwin K."/>
            <person name="Lee J.H."/>
            <person name="Diaz-Muniz I."/>
            <person name="Dosti B."/>
            <person name="Smeianov V."/>
            <person name="Wechter W."/>
            <person name="Barabote R."/>
            <person name="Lorca G."/>
            <person name="Altermann E."/>
            <person name="Barrangou R."/>
            <person name="Ganesan B."/>
            <person name="Xie Y."/>
            <person name="Rawsthorne H."/>
            <person name="Tamir D."/>
            <person name="Parker C."/>
            <person name="Breidt F."/>
            <person name="Broadbent J."/>
            <person name="Hutkins R."/>
            <person name="O'Sullivan D."/>
            <person name="Steele J."/>
            <person name="Unlu G."/>
            <person name="Saier M."/>
            <person name="Klaenhammer T."/>
            <person name="Richardson P."/>
            <person name="Kozyavkin S."/>
            <person name="Weimer B."/>
            <person name="Mills D."/>
        </authorList>
    </citation>
    <scope>NUCLEOTIDE SEQUENCE [LARGE SCALE GENOMIC DNA]</scope>
    <source>
        <strain evidence="1 2">SK11</strain>
    </source>
</reference>
<evidence type="ECO:0000313" key="2">
    <source>
        <dbReference type="Proteomes" id="UP000000240"/>
    </source>
</evidence>
<dbReference type="EMBL" id="CP000425">
    <property type="protein sequence ID" value="ABJ73978.1"/>
    <property type="molecule type" value="Genomic_DNA"/>
</dbReference>
<organism evidence="1 2">
    <name type="scientific">Lactococcus lactis subsp. cremoris (strain SK11)</name>
    <dbReference type="NCBI Taxonomy" id="272622"/>
    <lineage>
        <taxon>Bacteria</taxon>
        <taxon>Bacillati</taxon>
        <taxon>Bacillota</taxon>
        <taxon>Bacilli</taxon>
        <taxon>Lactobacillales</taxon>
        <taxon>Streptococcaceae</taxon>
        <taxon>Lactococcus</taxon>
        <taxon>Lactococcus cremoris subsp. cremoris</taxon>
    </lineage>
</organism>
<gene>
    <name evidence="1" type="ordered locus">LACR_2550</name>
</gene>
<protein>
    <submittedName>
        <fullName evidence="1">Uncharacterized protein</fullName>
    </submittedName>
</protein>
<dbReference type="AlphaFoldDB" id="Q02VP4"/>
<dbReference type="Proteomes" id="UP000000240">
    <property type="component" value="Chromosome"/>
</dbReference>
<name>Q02VP4_LACLS</name>
<dbReference type="KEGG" id="llc:LACR_2550"/>
<accession>Q02VP4</accession>
<evidence type="ECO:0000313" key="1">
    <source>
        <dbReference type="EMBL" id="ABJ73978.1"/>
    </source>
</evidence>